<keyword evidence="1" id="KW-0732">Signal</keyword>
<dbReference type="AlphaFoldDB" id="A0A7S2Z6W4"/>
<proteinExistence type="predicted"/>
<gene>
    <name evidence="2" type="ORF">CLAU1311_LOCUS6604</name>
</gene>
<organism evidence="2">
    <name type="scientific">Chloropicon laureae</name>
    <dbReference type="NCBI Taxonomy" id="464258"/>
    <lineage>
        <taxon>Eukaryota</taxon>
        <taxon>Viridiplantae</taxon>
        <taxon>Chlorophyta</taxon>
        <taxon>Chloropicophyceae</taxon>
        <taxon>Chloropicales</taxon>
        <taxon>Chloropicaceae</taxon>
        <taxon>Chloropicon</taxon>
    </lineage>
</organism>
<name>A0A7S2Z6W4_9CHLO</name>
<sequence>MRGTGKAARTTFFVALVAMQAMATTLADDDGTAATTVMSVTEGGFPSGWSTQSSAALLNQQVTVYKSPDGDGKYGLLFAAGTGVGDFAAIHIHVYNASAGDGAAGVGPISRWICGSPEWEGGVAQNQVGANAPCCRNWACNLLGVNNPGENDGEVPPCSTFEPGTTYWITDDHEWLCDPGTCGGDAVFGSPGQGALTIHGGSFQRWLLPTPQDNGTTADSSCGLTDDKPGPDVLGFQVLS</sequence>
<protein>
    <submittedName>
        <fullName evidence="2">Uncharacterized protein</fullName>
    </submittedName>
</protein>
<feature type="signal peptide" evidence="1">
    <location>
        <begin position="1"/>
        <end position="27"/>
    </location>
</feature>
<evidence type="ECO:0000256" key="1">
    <source>
        <dbReference type="SAM" id="SignalP"/>
    </source>
</evidence>
<accession>A0A7S2Z6W4</accession>
<reference evidence="2" key="1">
    <citation type="submission" date="2021-01" db="EMBL/GenBank/DDBJ databases">
        <authorList>
            <person name="Corre E."/>
            <person name="Pelletier E."/>
            <person name="Niang G."/>
            <person name="Scheremetjew M."/>
            <person name="Finn R."/>
            <person name="Kale V."/>
            <person name="Holt S."/>
            <person name="Cochrane G."/>
            <person name="Meng A."/>
            <person name="Brown T."/>
            <person name="Cohen L."/>
        </authorList>
    </citation>
    <scope>NUCLEOTIDE SEQUENCE</scope>
    <source>
        <strain evidence="2">RCC856</strain>
    </source>
</reference>
<dbReference type="EMBL" id="HBHU01010123">
    <property type="protein sequence ID" value="CAE0023712.1"/>
    <property type="molecule type" value="Transcribed_RNA"/>
</dbReference>
<evidence type="ECO:0000313" key="2">
    <source>
        <dbReference type="EMBL" id="CAE0023712.1"/>
    </source>
</evidence>
<feature type="chain" id="PRO_5031380474" evidence="1">
    <location>
        <begin position="28"/>
        <end position="240"/>
    </location>
</feature>